<evidence type="ECO:0000313" key="1">
    <source>
        <dbReference type="EMBL" id="GEU30600.1"/>
    </source>
</evidence>
<proteinExistence type="predicted"/>
<dbReference type="PANTHER" id="PTHR11439:SF495">
    <property type="entry name" value="REVERSE TRANSCRIPTASE, RNA-DEPENDENT DNA POLYMERASE-RELATED"/>
    <property type="match status" value="1"/>
</dbReference>
<reference evidence="1" key="1">
    <citation type="journal article" date="2019" name="Sci. Rep.">
        <title>Draft genome of Tanacetum cinerariifolium, the natural source of mosquito coil.</title>
        <authorList>
            <person name="Yamashiro T."/>
            <person name="Shiraishi A."/>
            <person name="Satake H."/>
            <person name="Nakayama K."/>
        </authorList>
    </citation>
    <scope>NUCLEOTIDE SEQUENCE</scope>
</reference>
<dbReference type="EMBL" id="BKCJ010000171">
    <property type="protein sequence ID" value="GEU30600.1"/>
    <property type="molecule type" value="Genomic_DNA"/>
</dbReference>
<accession>A0A6L2J1V2</accession>
<organism evidence="1">
    <name type="scientific">Tanacetum cinerariifolium</name>
    <name type="common">Dalmatian daisy</name>
    <name type="synonym">Chrysanthemum cinerariifolium</name>
    <dbReference type="NCBI Taxonomy" id="118510"/>
    <lineage>
        <taxon>Eukaryota</taxon>
        <taxon>Viridiplantae</taxon>
        <taxon>Streptophyta</taxon>
        <taxon>Embryophyta</taxon>
        <taxon>Tracheophyta</taxon>
        <taxon>Spermatophyta</taxon>
        <taxon>Magnoliopsida</taxon>
        <taxon>eudicotyledons</taxon>
        <taxon>Gunneridae</taxon>
        <taxon>Pentapetalae</taxon>
        <taxon>asterids</taxon>
        <taxon>campanulids</taxon>
        <taxon>Asterales</taxon>
        <taxon>Asteraceae</taxon>
        <taxon>Asteroideae</taxon>
        <taxon>Anthemideae</taxon>
        <taxon>Anthemidinae</taxon>
        <taxon>Tanacetum</taxon>
    </lineage>
</organism>
<name>A0A6L2J1V2_TANCI</name>
<comment type="caution">
    <text evidence="1">The sequence shown here is derived from an EMBL/GenBank/DDBJ whole genome shotgun (WGS) entry which is preliminary data.</text>
</comment>
<dbReference type="AlphaFoldDB" id="A0A6L2J1V2"/>
<protein>
    <submittedName>
        <fullName evidence="1">Uncharacterized mitochondrial protein AtMg00810-like</fullName>
    </submittedName>
</protein>
<feature type="non-terminal residue" evidence="1">
    <location>
        <position position="1"/>
    </location>
</feature>
<dbReference type="PANTHER" id="PTHR11439">
    <property type="entry name" value="GAG-POL-RELATED RETROTRANSPOSON"/>
    <property type="match status" value="1"/>
</dbReference>
<sequence length="373" mass="42150">NQFNGSACKARVETIPDKDYILLPLWTLDPLFSSSSKDSFEEPKVNQEKDSVNSTNRVNAISSTVNAASNEVNAVGRKPSIKLPDDLNMPDLEDISIFKDSNENVFGAEADLNKMETTFQVSLIPVTRIYKDHLFKQIIGDIHLAPQTRRMIKSVTDHEPKKLIQALTDPSWIEIYKNKKYESGIVVGNKARLVAQGYIQEDGIDYDEMSSMGELTFFLGLQVTQKDDGIFISQDKYVDEILKNFGFLTVKTASTPMETSKPLMKDENAKDVNVNLYRSMIGSLMYLTSSRPDIMFAICACARFQVTPKLSHRHVVKIIFRYLKGQPKLGLWYPKDSSFDSEAYTDSDYADASLDKKSITGGCQFIRSRLILW</sequence>
<gene>
    <name evidence="1" type="ORF">Tci_002578</name>
</gene>